<dbReference type="SUPFAM" id="SSF49879">
    <property type="entry name" value="SMAD/FHA domain"/>
    <property type="match status" value="1"/>
</dbReference>
<accession>A0A382UX47</accession>
<evidence type="ECO:0000259" key="5">
    <source>
        <dbReference type="PROSITE" id="PS50006"/>
    </source>
</evidence>
<dbReference type="GO" id="GO:0004674">
    <property type="term" value="F:protein serine/threonine kinase activity"/>
    <property type="evidence" value="ECO:0007669"/>
    <property type="project" value="TreeGrafter"/>
</dbReference>
<dbReference type="InterPro" id="IPR008271">
    <property type="entry name" value="Ser/Thr_kinase_AS"/>
</dbReference>
<evidence type="ECO:0008006" key="8">
    <source>
        <dbReference type="Google" id="ProtNLM"/>
    </source>
</evidence>
<dbReference type="InterPro" id="IPR011009">
    <property type="entry name" value="Kinase-like_dom_sf"/>
</dbReference>
<dbReference type="InterPro" id="IPR008984">
    <property type="entry name" value="SMAD_FHA_dom_sf"/>
</dbReference>
<dbReference type="CDD" id="cd00060">
    <property type="entry name" value="FHA"/>
    <property type="match status" value="1"/>
</dbReference>
<keyword evidence="2" id="KW-0547">Nucleotide-binding</keyword>
<dbReference type="PROSITE" id="PS50006">
    <property type="entry name" value="FHA_DOMAIN"/>
    <property type="match status" value="1"/>
</dbReference>
<dbReference type="Pfam" id="PF00069">
    <property type="entry name" value="Pkinase"/>
    <property type="match status" value="1"/>
</dbReference>
<keyword evidence="1" id="KW-0808">Transferase</keyword>
<dbReference type="PANTHER" id="PTHR43289">
    <property type="entry name" value="MITOGEN-ACTIVATED PROTEIN KINASE KINASE KINASE 20-RELATED"/>
    <property type="match status" value="1"/>
</dbReference>
<keyword evidence="3" id="KW-0418">Kinase</keyword>
<sequence length="272" mass="29983">VSHITTKIIIAQEDGTVVGQYFLGPGEHLIGREDHCTIQIEADQVSREHARLIISAEAIEIEDLDSTTGTSLDGIAVKGHIPIQPGQKLWISDLYIDIERQGFGGLVEGSRLGNGRFTLKRELGKGGMGAVWLALDEEVQENVALKLVSSEIGMDSKGLKDLQREVNKSHKLVHPNIVRMGYFWKEEGEPAFISLEYVDGTDLNQIRENSPKGLLAWKEVQANMLQLCDALEYAHSQKVAHRDIKPDNFMITTEGNLKLADFGIAATLADTA</sequence>
<dbReference type="PROSITE" id="PS50011">
    <property type="entry name" value="PROTEIN_KINASE_DOM"/>
    <property type="match status" value="1"/>
</dbReference>
<evidence type="ECO:0000313" key="7">
    <source>
        <dbReference type="EMBL" id="SVD38814.1"/>
    </source>
</evidence>
<dbReference type="GO" id="GO:0005524">
    <property type="term" value="F:ATP binding"/>
    <property type="evidence" value="ECO:0007669"/>
    <property type="project" value="UniProtKB-KW"/>
</dbReference>
<dbReference type="InterPro" id="IPR000253">
    <property type="entry name" value="FHA_dom"/>
</dbReference>
<evidence type="ECO:0000256" key="3">
    <source>
        <dbReference type="ARBA" id="ARBA00022777"/>
    </source>
</evidence>
<dbReference type="InterPro" id="IPR017441">
    <property type="entry name" value="Protein_kinase_ATP_BS"/>
</dbReference>
<name>A0A382UX47_9ZZZZ</name>
<dbReference type="Gene3D" id="1.10.510.10">
    <property type="entry name" value="Transferase(Phosphotransferase) domain 1"/>
    <property type="match status" value="1"/>
</dbReference>
<feature type="domain" description="FHA" evidence="5">
    <location>
        <begin position="28"/>
        <end position="77"/>
    </location>
</feature>
<dbReference type="PROSITE" id="PS00108">
    <property type="entry name" value="PROTEIN_KINASE_ST"/>
    <property type="match status" value="1"/>
</dbReference>
<protein>
    <recommendedName>
        <fullName evidence="8">Protein kinase domain-containing protein</fullName>
    </recommendedName>
</protein>
<evidence type="ECO:0000256" key="4">
    <source>
        <dbReference type="ARBA" id="ARBA00022840"/>
    </source>
</evidence>
<proteinExistence type="predicted"/>
<evidence type="ECO:0000256" key="2">
    <source>
        <dbReference type="ARBA" id="ARBA00022741"/>
    </source>
</evidence>
<feature type="non-terminal residue" evidence="7">
    <location>
        <position position="272"/>
    </location>
</feature>
<keyword evidence="4" id="KW-0067">ATP-binding</keyword>
<organism evidence="7">
    <name type="scientific">marine metagenome</name>
    <dbReference type="NCBI Taxonomy" id="408172"/>
    <lineage>
        <taxon>unclassified sequences</taxon>
        <taxon>metagenomes</taxon>
        <taxon>ecological metagenomes</taxon>
    </lineage>
</organism>
<dbReference type="SMART" id="SM00240">
    <property type="entry name" value="FHA"/>
    <property type="match status" value="1"/>
</dbReference>
<feature type="non-terminal residue" evidence="7">
    <location>
        <position position="1"/>
    </location>
</feature>
<dbReference type="AlphaFoldDB" id="A0A382UX47"/>
<dbReference type="InterPro" id="IPR000719">
    <property type="entry name" value="Prot_kinase_dom"/>
</dbReference>
<dbReference type="Pfam" id="PF00498">
    <property type="entry name" value="FHA"/>
    <property type="match status" value="1"/>
</dbReference>
<dbReference type="Gene3D" id="2.60.200.20">
    <property type="match status" value="1"/>
</dbReference>
<gene>
    <name evidence="7" type="ORF">METZ01_LOCUS391668</name>
</gene>
<dbReference type="EMBL" id="UINC01147470">
    <property type="protein sequence ID" value="SVD38814.1"/>
    <property type="molecule type" value="Genomic_DNA"/>
</dbReference>
<dbReference type="CDD" id="cd14014">
    <property type="entry name" value="STKc_PknB_like"/>
    <property type="match status" value="1"/>
</dbReference>
<evidence type="ECO:0000256" key="1">
    <source>
        <dbReference type="ARBA" id="ARBA00022679"/>
    </source>
</evidence>
<dbReference type="PANTHER" id="PTHR43289:SF6">
    <property type="entry name" value="SERINE_THREONINE-PROTEIN KINASE NEKL-3"/>
    <property type="match status" value="1"/>
</dbReference>
<dbReference type="PROSITE" id="PS00107">
    <property type="entry name" value="PROTEIN_KINASE_ATP"/>
    <property type="match status" value="1"/>
</dbReference>
<dbReference type="SUPFAM" id="SSF56112">
    <property type="entry name" value="Protein kinase-like (PK-like)"/>
    <property type="match status" value="1"/>
</dbReference>
<evidence type="ECO:0000259" key="6">
    <source>
        <dbReference type="PROSITE" id="PS50011"/>
    </source>
</evidence>
<reference evidence="7" key="1">
    <citation type="submission" date="2018-05" db="EMBL/GenBank/DDBJ databases">
        <authorList>
            <person name="Lanie J.A."/>
            <person name="Ng W.-L."/>
            <person name="Kazmierczak K.M."/>
            <person name="Andrzejewski T.M."/>
            <person name="Davidsen T.M."/>
            <person name="Wayne K.J."/>
            <person name="Tettelin H."/>
            <person name="Glass J.I."/>
            <person name="Rusch D."/>
            <person name="Podicherti R."/>
            <person name="Tsui H.-C.T."/>
            <person name="Winkler M.E."/>
        </authorList>
    </citation>
    <scope>NUCLEOTIDE SEQUENCE</scope>
</reference>
<dbReference type="SMART" id="SM00220">
    <property type="entry name" value="S_TKc"/>
    <property type="match status" value="1"/>
</dbReference>
<feature type="domain" description="Protein kinase" evidence="6">
    <location>
        <begin position="117"/>
        <end position="272"/>
    </location>
</feature>